<keyword evidence="2" id="KW-1133">Transmembrane helix</keyword>
<dbReference type="AlphaFoldDB" id="A0A1H8FT10"/>
<feature type="region of interest" description="Disordered" evidence="1">
    <location>
        <begin position="1"/>
        <end position="23"/>
    </location>
</feature>
<keyword evidence="2" id="KW-0472">Membrane</keyword>
<dbReference type="InterPro" id="IPR036249">
    <property type="entry name" value="Thioredoxin-like_sf"/>
</dbReference>
<dbReference type="InterPro" id="IPR012336">
    <property type="entry name" value="Thioredoxin-like_fold"/>
</dbReference>
<keyword evidence="4" id="KW-0413">Isomerase</keyword>
<evidence type="ECO:0000313" key="4">
    <source>
        <dbReference type="EMBL" id="SEN34700.1"/>
    </source>
</evidence>
<sequence>MTESKGPQAGDAAVPGKKKRKTPLDRVRPYAMTLVVMAVVFGGSAVIGAHVRGNKDTKVKEPTGAAAPVVVPTGPQVSPSPTDTPKGPKLDVPVHPTVPVTVTVYEDLRSPVSKAFYDEYSPMLTQLLTTGQVQIHYRLVTASDKKYGGDGSLKAAAAAACAQDQTRFTQFVDQVFRHQPDPQTDSLAHEAFLKNLALKAHKIKMQTFEPCIEQGDHIGWVSTSQTDFAASGLGDVPAVEIDNKPVKDVSGVSPQKLRSMILAEAKHVIAVQATPSPTSTMVG</sequence>
<dbReference type="EMBL" id="FODD01000004">
    <property type="protein sequence ID" value="SEN34700.1"/>
    <property type="molecule type" value="Genomic_DNA"/>
</dbReference>
<evidence type="ECO:0000313" key="5">
    <source>
        <dbReference type="Proteomes" id="UP000181951"/>
    </source>
</evidence>
<dbReference type="STRING" id="310780.SAMN05216267_100455"/>
<organism evidence="4 5">
    <name type="scientific">Actinacidiphila rubida</name>
    <dbReference type="NCBI Taxonomy" id="310780"/>
    <lineage>
        <taxon>Bacteria</taxon>
        <taxon>Bacillati</taxon>
        <taxon>Actinomycetota</taxon>
        <taxon>Actinomycetes</taxon>
        <taxon>Kitasatosporales</taxon>
        <taxon>Streptomycetaceae</taxon>
        <taxon>Actinacidiphila</taxon>
    </lineage>
</organism>
<keyword evidence="2" id="KW-0812">Transmembrane</keyword>
<dbReference type="Gene3D" id="3.40.30.10">
    <property type="entry name" value="Glutaredoxin"/>
    <property type="match status" value="1"/>
</dbReference>
<dbReference type="RefSeq" id="WP_069462849.1">
    <property type="nucleotide sequence ID" value="NZ_FODD01000004.1"/>
</dbReference>
<dbReference type="GO" id="GO:0016853">
    <property type="term" value="F:isomerase activity"/>
    <property type="evidence" value="ECO:0007669"/>
    <property type="project" value="UniProtKB-KW"/>
</dbReference>
<dbReference type="SUPFAM" id="SSF52833">
    <property type="entry name" value="Thioredoxin-like"/>
    <property type="match status" value="1"/>
</dbReference>
<protein>
    <submittedName>
        <fullName evidence="4">Protein-disulfide isomerase</fullName>
    </submittedName>
</protein>
<gene>
    <name evidence="4" type="ORF">SAMN05216267_100455</name>
</gene>
<dbReference type="Proteomes" id="UP000181951">
    <property type="component" value="Unassembled WGS sequence"/>
</dbReference>
<feature type="region of interest" description="Disordered" evidence="1">
    <location>
        <begin position="56"/>
        <end position="93"/>
    </location>
</feature>
<evidence type="ECO:0000259" key="3">
    <source>
        <dbReference type="Pfam" id="PF13462"/>
    </source>
</evidence>
<proteinExistence type="predicted"/>
<accession>A0A1H8FT10</accession>
<feature type="transmembrane region" description="Helical" evidence="2">
    <location>
        <begin position="30"/>
        <end position="51"/>
    </location>
</feature>
<feature type="domain" description="Thioredoxin-like fold" evidence="3">
    <location>
        <begin position="97"/>
        <end position="248"/>
    </location>
</feature>
<evidence type="ECO:0000256" key="2">
    <source>
        <dbReference type="SAM" id="Phobius"/>
    </source>
</evidence>
<reference evidence="4 5" key="1">
    <citation type="submission" date="2016-10" db="EMBL/GenBank/DDBJ databases">
        <authorList>
            <person name="de Groot N.N."/>
        </authorList>
    </citation>
    <scope>NUCLEOTIDE SEQUENCE [LARGE SCALE GENOMIC DNA]</scope>
    <source>
        <strain evidence="4 5">CGMCC 4.2026</strain>
    </source>
</reference>
<keyword evidence="5" id="KW-1185">Reference proteome</keyword>
<dbReference type="Pfam" id="PF13462">
    <property type="entry name" value="Thioredoxin_4"/>
    <property type="match status" value="1"/>
</dbReference>
<evidence type="ECO:0000256" key="1">
    <source>
        <dbReference type="SAM" id="MobiDB-lite"/>
    </source>
</evidence>
<name>A0A1H8FT10_9ACTN</name>